<evidence type="ECO:0000256" key="1">
    <source>
        <dbReference type="SAM" id="Phobius"/>
    </source>
</evidence>
<keyword evidence="1" id="KW-0812">Transmembrane</keyword>
<accession>A0AA44CD69</accession>
<name>A0AA44CD69_9HYPH</name>
<organism evidence="2 3">
    <name type="scientific">Ferranicluibacter rubi</name>
    <dbReference type="NCBI Taxonomy" id="2715133"/>
    <lineage>
        <taxon>Bacteria</taxon>
        <taxon>Pseudomonadati</taxon>
        <taxon>Pseudomonadota</taxon>
        <taxon>Alphaproteobacteria</taxon>
        <taxon>Hyphomicrobiales</taxon>
        <taxon>Rhizobiaceae</taxon>
        <taxon>Ferranicluibacter</taxon>
    </lineage>
</organism>
<sequence>MDSKPSFYKRAVETFDIPNERAEKIVAQMVALGVDRDNEYMLLFLATGRIEHLVEALPASIRKEGGKLIEAMGLTVSKALDEKLQVVPQQVRKDLSAVMEKSLGDLVKNVNVAVSKETDQRFADADRNYSLKKSAVLTGGVLAVVIALGLGYLVGRDAVSADAARWSSVVTLEDGAKWLNLARWNDYDGMMAQGCGPNDGVVISGRKICSVPVATGPAVATSKGVDYVRLSLAEYANKLGWLGYGLAALGGLAIGWLVRRPR</sequence>
<evidence type="ECO:0000313" key="3">
    <source>
        <dbReference type="Proteomes" id="UP001155840"/>
    </source>
</evidence>
<evidence type="ECO:0000313" key="2">
    <source>
        <dbReference type="EMBL" id="NHT78918.1"/>
    </source>
</evidence>
<dbReference type="RefSeq" id="WP_167131047.1">
    <property type="nucleotide sequence ID" value="NZ_JAANCM010000023.1"/>
</dbReference>
<reference evidence="2" key="1">
    <citation type="submission" date="2020-03" db="EMBL/GenBank/DDBJ databases">
        <title>Ferranicluibacter endophyticum gen. nov., sp. nov., a new genus isolated from Rubus ulmifolius Schott. stem.</title>
        <authorList>
            <person name="Roca-Couso R."/>
            <person name="Flores-Felix J.D."/>
            <person name="Igual J.M."/>
            <person name="Rivas R."/>
        </authorList>
    </citation>
    <scope>NUCLEOTIDE SEQUENCE</scope>
    <source>
        <strain evidence="2">CRRU44</strain>
    </source>
</reference>
<keyword evidence="3" id="KW-1185">Reference proteome</keyword>
<proteinExistence type="predicted"/>
<feature type="transmembrane region" description="Helical" evidence="1">
    <location>
        <begin position="135"/>
        <end position="155"/>
    </location>
</feature>
<keyword evidence="1" id="KW-0472">Membrane</keyword>
<dbReference type="AlphaFoldDB" id="A0AA44CD69"/>
<protein>
    <submittedName>
        <fullName evidence="2">Uncharacterized protein</fullName>
    </submittedName>
</protein>
<feature type="transmembrane region" description="Helical" evidence="1">
    <location>
        <begin position="239"/>
        <end position="258"/>
    </location>
</feature>
<comment type="caution">
    <text evidence="2">The sequence shown here is derived from an EMBL/GenBank/DDBJ whole genome shotgun (WGS) entry which is preliminary data.</text>
</comment>
<gene>
    <name evidence="2" type="ORF">G8E10_24780</name>
</gene>
<dbReference type="Proteomes" id="UP001155840">
    <property type="component" value="Unassembled WGS sequence"/>
</dbReference>
<keyword evidence="1" id="KW-1133">Transmembrane helix</keyword>
<dbReference type="EMBL" id="JAANCM010000023">
    <property type="protein sequence ID" value="NHT78918.1"/>
    <property type="molecule type" value="Genomic_DNA"/>
</dbReference>